<dbReference type="STRING" id="54915.ADS79_27020"/>
<evidence type="ECO:0000313" key="1">
    <source>
        <dbReference type="EMBL" id="GED71219.1"/>
    </source>
</evidence>
<reference evidence="1 4" key="3">
    <citation type="submission" date="2019-06" db="EMBL/GenBank/DDBJ databases">
        <title>Whole genome shotgun sequence of Brevibacillus reuszeri NBRC 15719.</title>
        <authorList>
            <person name="Hosoyama A."/>
            <person name="Uohara A."/>
            <person name="Ohji S."/>
            <person name="Ichikawa N."/>
        </authorList>
    </citation>
    <scope>NUCLEOTIDE SEQUENCE [LARGE SCALE GENOMIC DNA]</scope>
    <source>
        <strain evidence="1 4">NBRC 15719</strain>
    </source>
</reference>
<dbReference type="EMBL" id="BJON01000020">
    <property type="protein sequence ID" value="GED71219.1"/>
    <property type="molecule type" value="Genomic_DNA"/>
</dbReference>
<comment type="caution">
    <text evidence="2">The sequence shown here is derived from an EMBL/GenBank/DDBJ whole genome shotgun (WGS) entry which is preliminary data.</text>
</comment>
<dbReference type="Proteomes" id="UP000036834">
    <property type="component" value="Unassembled WGS sequence"/>
</dbReference>
<name>A0A0K9YMX8_9BACL</name>
<sequence length="125" mass="14319">MTAYLGPETLSLLSVADRDIVHTALIEEARRDALTPIDLLKDKRWILATKLKRQEPVDEEELGWIIRSLRERADRTERRGMALNPICDRRIADKVTEIKQAREQAMISSIEARYKGKTACSEQTA</sequence>
<proteinExistence type="predicted"/>
<evidence type="ECO:0000313" key="2">
    <source>
        <dbReference type="EMBL" id="KNB69520.1"/>
    </source>
</evidence>
<organism evidence="2 3">
    <name type="scientific">Brevibacillus reuszeri</name>
    <dbReference type="NCBI Taxonomy" id="54915"/>
    <lineage>
        <taxon>Bacteria</taxon>
        <taxon>Bacillati</taxon>
        <taxon>Bacillota</taxon>
        <taxon>Bacilli</taxon>
        <taxon>Bacillales</taxon>
        <taxon>Paenibacillaceae</taxon>
        <taxon>Brevibacillus</taxon>
    </lineage>
</organism>
<dbReference type="OrthoDB" id="9885584at2"/>
<dbReference type="PATRIC" id="fig|54915.3.peg.4584"/>
<protein>
    <submittedName>
        <fullName evidence="2">Uncharacterized protein</fullName>
    </submittedName>
</protein>
<accession>A0A0K9YMX8</accession>
<evidence type="ECO:0000313" key="3">
    <source>
        <dbReference type="Proteomes" id="UP000036834"/>
    </source>
</evidence>
<keyword evidence="4" id="KW-1185">Reference proteome</keyword>
<dbReference type="RefSeq" id="WP_049741544.1">
    <property type="nucleotide sequence ID" value="NZ_BJON01000020.1"/>
</dbReference>
<gene>
    <name evidence="2" type="ORF">ADS79_27020</name>
    <name evidence="1" type="ORF">BRE01_49210</name>
</gene>
<dbReference type="EMBL" id="LGIQ01000011">
    <property type="protein sequence ID" value="KNB69520.1"/>
    <property type="molecule type" value="Genomic_DNA"/>
</dbReference>
<evidence type="ECO:0000313" key="4">
    <source>
        <dbReference type="Proteomes" id="UP000319578"/>
    </source>
</evidence>
<reference evidence="3" key="1">
    <citation type="submission" date="2015-07" db="EMBL/GenBank/DDBJ databases">
        <title>Genome sequencing project for genomic taxonomy and phylogenomics of Bacillus-like bacteria.</title>
        <authorList>
            <person name="Liu B."/>
            <person name="Wang J."/>
            <person name="Zhu Y."/>
            <person name="Liu G."/>
            <person name="Chen Q."/>
            <person name="Chen Z."/>
            <person name="Lan J."/>
            <person name="Che J."/>
            <person name="Ge C."/>
            <person name="Shi H."/>
            <person name="Pan Z."/>
            <person name="Liu X."/>
        </authorList>
    </citation>
    <scope>NUCLEOTIDE SEQUENCE [LARGE SCALE GENOMIC DNA]</scope>
    <source>
        <strain evidence="3">DSM 9887</strain>
    </source>
</reference>
<dbReference type="AlphaFoldDB" id="A0A0K9YMX8"/>
<reference evidence="2" key="2">
    <citation type="submission" date="2015-07" db="EMBL/GenBank/DDBJ databases">
        <title>MeaNS - Measles Nucleotide Surveillance Program.</title>
        <authorList>
            <person name="Tran T."/>
            <person name="Druce J."/>
        </authorList>
    </citation>
    <scope>NUCLEOTIDE SEQUENCE</scope>
    <source>
        <strain evidence="2">DSM 9887</strain>
    </source>
</reference>
<dbReference type="Proteomes" id="UP000319578">
    <property type="component" value="Unassembled WGS sequence"/>
</dbReference>